<protein>
    <submittedName>
        <fullName evidence="7">Transcriptional activator of acetoin/glycerol metabolism</fullName>
    </submittedName>
</protein>
<dbReference type="OrthoDB" id="9761705at2"/>
<dbReference type="InterPro" id="IPR009057">
    <property type="entry name" value="Homeodomain-like_sf"/>
</dbReference>
<dbReference type="InterPro" id="IPR002078">
    <property type="entry name" value="Sigma_54_int"/>
</dbReference>
<dbReference type="InterPro" id="IPR003018">
    <property type="entry name" value="GAF"/>
</dbReference>
<dbReference type="Gene3D" id="1.10.8.60">
    <property type="match status" value="1"/>
</dbReference>
<dbReference type="FunFam" id="3.40.50.300:FF:000006">
    <property type="entry name" value="DNA-binding transcriptional regulator NtrC"/>
    <property type="match status" value="1"/>
</dbReference>
<evidence type="ECO:0000256" key="1">
    <source>
        <dbReference type="ARBA" id="ARBA00022741"/>
    </source>
</evidence>
<dbReference type="Pfam" id="PF00158">
    <property type="entry name" value="Sigma54_activat"/>
    <property type="match status" value="1"/>
</dbReference>
<evidence type="ECO:0000313" key="8">
    <source>
        <dbReference type="Proteomes" id="UP000193427"/>
    </source>
</evidence>
<dbReference type="GO" id="GO:0005524">
    <property type="term" value="F:ATP binding"/>
    <property type="evidence" value="ECO:0007669"/>
    <property type="project" value="UniProtKB-KW"/>
</dbReference>
<dbReference type="Pfam" id="PF01590">
    <property type="entry name" value="GAF"/>
    <property type="match status" value="1"/>
</dbReference>
<dbReference type="InterPro" id="IPR002197">
    <property type="entry name" value="HTH_Fis"/>
</dbReference>
<keyword evidence="4" id="KW-0238">DNA-binding</keyword>
<keyword evidence="2" id="KW-0067">ATP-binding</keyword>
<accession>A0A1W6LIF0</accession>
<dbReference type="GO" id="GO:0043565">
    <property type="term" value="F:sequence-specific DNA binding"/>
    <property type="evidence" value="ECO:0007669"/>
    <property type="project" value="InterPro"/>
</dbReference>
<dbReference type="STRING" id="946333.A4W93_24785"/>
<dbReference type="SUPFAM" id="SSF46689">
    <property type="entry name" value="Homeodomain-like"/>
    <property type="match status" value="1"/>
</dbReference>
<keyword evidence="8" id="KW-1185">Reference proteome</keyword>
<dbReference type="SMART" id="SM00382">
    <property type="entry name" value="AAA"/>
    <property type="match status" value="1"/>
</dbReference>
<feature type="domain" description="Sigma-54 factor interaction" evidence="6">
    <location>
        <begin position="317"/>
        <end position="533"/>
    </location>
</feature>
<sequence>MPSGLSRVQQARERFFDEGRAPDGWVPPHITRSWMRCRSQGPRPELWVPMATALVRERRHEARSLLDCAMPELDGLAQHAADTGCIAVICGPDGIILDEVGSTEFVPKADRVALRPGADWSEGARGTNAIGTVLIEREALAVLGGEHFLDHNGFLACAAAPVFDGAGHVAGVLDLSGEPSRLDAHALGLVRLAARQIEHRLMLASARGQVLRFHAKAGLLGTPREGLLAVEDGRVVAANGIGLSLLGETWDSLLGQPVERVLGRTWSRIDPRGEVLVLPSGASLVAGIAPSARPVAVSVPAREAPRPAPVADPFDTLLAVAVRVLDAGVPVLVTGETGAGKEVFAQRLHHEGRRRHGPFVAVNCAALPETLIEAELFGYDDGAFTGARRRGAPGRLREADGGVLFLDEIGDMPLAMQTRLLRVLETREVTPLGGGKPVTVDFDLVCATHCDLPRLAAEGAFRSDLLYRIAGYGVALPALRDRPDRRGLIRKLFDTLAAPRRLALSDEALDQLDRHPWPGNVRELIHTLKTAVALAPDGGTVERVQLVAHPAPADPAPPVAAPVALGDLTAQAIERALQACGGRVADTARQLGIHRSTVYRHLAQRRRGH</sequence>
<proteinExistence type="predicted"/>
<evidence type="ECO:0000313" key="7">
    <source>
        <dbReference type="EMBL" id="ARN24044.1"/>
    </source>
</evidence>
<dbReference type="CDD" id="cd00009">
    <property type="entry name" value="AAA"/>
    <property type="match status" value="1"/>
</dbReference>
<gene>
    <name evidence="7" type="ORF">A4W93_24785</name>
</gene>
<dbReference type="InterPro" id="IPR003593">
    <property type="entry name" value="AAA+_ATPase"/>
</dbReference>
<dbReference type="Proteomes" id="UP000193427">
    <property type="component" value="Chromosome"/>
</dbReference>
<dbReference type="KEGG" id="rgu:A4W93_24785"/>
<reference evidence="7 8" key="1">
    <citation type="submission" date="2016-04" db="EMBL/GenBank/DDBJ databases">
        <title>Complete genome sequence of natural rubber-degrading, novel Gram-negative bacterium, Rhizobacter gummiphilus strain NS21.</title>
        <authorList>
            <person name="Tabata M."/>
            <person name="Kasai D."/>
            <person name="Fukuda M."/>
        </authorList>
    </citation>
    <scope>NUCLEOTIDE SEQUENCE [LARGE SCALE GENOMIC DNA]</scope>
    <source>
        <strain evidence="7 8">NS21</strain>
    </source>
</reference>
<dbReference type="AlphaFoldDB" id="A0A1W6LIF0"/>
<dbReference type="Gene3D" id="3.30.450.40">
    <property type="match status" value="1"/>
</dbReference>
<dbReference type="SUPFAM" id="SSF52540">
    <property type="entry name" value="P-loop containing nucleoside triphosphate hydrolases"/>
    <property type="match status" value="1"/>
</dbReference>
<evidence type="ECO:0000259" key="6">
    <source>
        <dbReference type="PROSITE" id="PS50045"/>
    </source>
</evidence>
<evidence type="ECO:0000256" key="2">
    <source>
        <dbReference type="ARBA" id="ARBA00022840"/>
    </source>
</evidence>
<dbReference type="PANTHER" id="PTHR32071">
    <property type="entry name" value="TRANSCRIPTIONAL REGULATORY PROTEIN"/>
    <property type="match status" value="1"/>
</dbReference>
<dbReference type="EMBL" id="CP015118">
    <property type="protein sequence ID" value="ARN24044.1"/>
    <property type="molecule type" value="Genomic_DNA"/>
</dbReference>
<dbReference type="PANTHER" id="PTHR32071:SF77">
    <property type="entry name" value="TRANSCRIPTIONAL REGULATORY PROTEIN"/>
    <property type="match status" value="1"/>
</dbReference>
<evidence type="ECO:0000256" key="3">
    <source>
        <dbReference type="ARBA" id="ARBA00023015"/>
    </source>
</evidence>
<keyword evidence="5" id="KW-0804">Transcription</keyword>
<dbReference type="PROSITE" id="PS50045">
    <property type="entry name" value="SIGMA54_INTERACT_4"/>
    <property type="match status" value="1"/>
</dbReference>
<keyword evidence="1" id="KW-0547">Nucleotide-binding</keyword>
<evidence type="ECO:0000256" key="5">
    <source>
        <dbReference type="ARBA" id="ARBA00023163"/>
    </source>
</evidence>
<keyword evidence="3" id="KW-0805">Transcription regulation</keyword>
<dbReference type="PROSITE" id="PS00688">
    <property type="entry name" value="SIGMA54_INTERACT_3"/>
    <property type="match status" value="1"/>
</dbReference>
<dbReference type="Gene3D" id="3.40.50.300">
    <property type="entry name" value="P-loop containing nucleotide triphosphate hydrolases"/>
    <property type="match status" value="1"/>
</dbReference>
<organism evidence="7 8">
    <name type="scientific">Piscinibacter gummiphilus</name>
    <dbReference type="NCBI Taxonomy" id="946333"/>
    <lineage>
        <taxon>Bacteria</taxon>
        <taxon>Pseudomonadati</taxon>
        <taxon>Pseudomonadota</taxon>
        <taxon>Betaproteobacteria</taxon>
        <taxon>Burkholderiales</taxon>
        <taxon>Sphaerotilaceae</taxon>
        <taxon>Piscinibacter</taxon>
    </lineage>
</organism>
<dbReference type="PROSITE" id="PS00675">
    <property type="entry name" value="SIGMA54_INTERACT_1"/>
    <property type="match status" value="1"/>
</dbReference>
<dbReference type="Pfam" id="PF25601">
    <property type="entry name" value="AAA_lid_14"/>
    <property type="match status" value="1"/>
</dbReference>
<dbReference type="Gene3D" id="1.10.10.60">
    <property type="entry name" value="Homeodomain-like"/>
    <property type="match status" value="1"/>
</dbReference>
<dbReference type="GO" id="GO:0006355">
    <property type="term" value="P:regulation of DNA-templated transcription"/>
    <property type="evidence" value="ECO:0007669"/>
    <property type="project" value="InterPro"/>
</dbReference>
<dbReference type="InterPro" id="IPR029016">
    <property type="entry name" value="GAF-like_dom_sf"/>
</dbReference>
<evidence type="ECO:0000256" key="4">
    <source>
        <dbReference type="ARBA" id="ARBA00023125"/>
    </source>
</evidence>
<dbReference type="InterPro" id="IPR058031">
    <property type="entry name" value="AAA_lid_NorR"/>
</dbReference>
<dbReference type="SUPFAM" id="SSF55781">
    <property type="entry name" value="GAF domain-like"/>
    <property type="match status" value="1"/>
</dbReference>
<dbReference type="Pfam" id="PF02954">
    <property type="entry name" value="HTH_8"/>
    <property type="match status" value="1"/>
</dbReference>
<dbReference type="InterPro" id="IPR027417">
    <property type="entry name" value="P-loop_NTPase"/>
</dbReference>
<dbReference type="InterPro" id="IPR025662">
    <property type="entry name" value="Sigma_54_int_dom_ATP-bd_1"/>
</dbReference>
<dbReference type="InterPro" id="IPR025944">
    <property type="entry name" value="Sigma_54_int_dom_CS"/>
</dbReference>
<name>A0A1W6LIF0_9BURK</name>